<evidence type="ECO:0000256" key="1">
    <source>
        <dbReference type="ARBA" id="ARBA00006432"/>
    </source>
</evidence>
<dbReference type="Pfam" id="PF01553">
    <property type="entry name" value="Acyltransferase"/>
    <property type="match status" value="1"/>
</dbReference>
<dbReference type="InterPro" id="IPR045851">
    <property type="entry name" value="AMP-bd_C_sf"/>
</dbReference>
<dbReference type="Pfam" id="PF00501">
    <property type="entry name" value="AMP-binding"/>
    <property type="match status" value="1"/>
</dbReference>
<dbReference type="SMART" id="SM00563">
    <property type="entry name" value="PlsC"/>
    <property type="match status" value="1"/>
</dbReference>
<dbReference type="CDD" id="cd07989">
    <property type="entry name" value="LPLAT_AGPAT-like"/>
    <property type="match status" value="1"/>
</dbReference>
<dbReference type="Gene3D" id="3.40.50.12780">
    <property type="entry name" value="N-terminal domain of ligase-like"/>
    <property type="match status" value="1"/>
</dbReference>
<feature type="domain" description="Carrier" evidence="4">
    <location>
        <begin position="46"/>
        <end position="123"/>
    </location>
</feature>
<dbReference type="PROSITE" id="PS00455">
    <property type="entry name" value="AMP_BINDING"/>
    <property type="match status" value="1"/>
</dbReference>
<dbReference type="SUPFAM" id="SSF56801">
    <property type="entry name" value="Acetyl-CoA synthetase-like"/>
    <property type="match status" value="1"/>
</dbReference>
<comment type="similarity">
    <text evidence="1">Belongs to the ATP-dependent AMP-binding enzyme family.</text>
</comment>
<dbReference type="PANTHER" id="PTHR22754:SF32">
    <property type="entry name" value="DISCO-INTERACTING PROTEIN 2"/>
    <property type="match status" value="1"/>
</dbReference>
<sequence>MSRISGASAIRRSCELDGGGSLAVSKSVSQSRAQAEIVPRDNAVADRVIDIVSQLVSEVHSSLGSARIVTLHSSLDRDLALDSLARTELLLRLNRTFRVQLPDKLLGEAETPADLVAAIIRTTPRTEVALEPTSGAPSPRPPVTEPIEAATLTEALAAHVRAHPDRVHVRLRHSDGSEEPLTYTELDHGARAVAAGLLDLGLKSGDRIGVMLPTERSFFVSFFGVLYAGGVPVPIYPPFRRAMLEDHLRRQAGILRNAEASILITNEEVYAAARLLHGLVSGLDQVVTARSFEKTPPLPSPMPTTAGATALIQYTSGSTGDPKGVVLSHANLLANIRAIGSGMGASSSDVVVSWLPLYHDMGLIGCWLGSLYYGALAIIMPPQSFLADPMAWLWTVHRHRATITAGPNFAFELCLKVARDSPLDTLDLSSLRAVMNGAEPVSPSTIRRFQERFGPYGLRPEAMGPVYGLAECSVGLAFPPMGRGPIVDRVSRHPLARDGIARPAAPDDVTALEFVACGQPLPGHQIRVVDEDGRELPERQEGRLQFRGPSATSGYFRNPEKTRALFDGEWLESGDRAYIAGGDIFITGRIKDMIKRAGRNIYPQELEDFIGGLDGVRKGCVAVFASPDPGTGSERLVVMAETRLIDLSQLDRLRRAIIDASQSILDISPDDIVFVPPHTVPKTSSGKIRRSAARAIYETGRLRGGLQPLSWQVARLAFAGVLPRLRRANRKLGGLAYAAWWWFLLGCTGLTLWPLVVLLPRRSWRRNTLGLGSRLFFRLAGNAISIEASAPLPNGAFVLIANHSSYLDAAVLSATYPNGLTFVAKHELADQVVAGPFLRRLGAVFVRRTDAAGGVADTMHALEAARADERLGWFPEGTFTRMPGLLPFYLGAFEVACQAAIPIIPVTIRGTRSILRAGQWLPRRSAISVHIGEPLAPTGRDFAAALRLRDAARAEILTQLGEPDLEHEHVDLP</sequence>
<dbReference type="InterPro" id="IPR042099">
    <property type="entry name" value="ANL_N_sf"/>
</dbReference>
<dbReference type="CDD" id="cd05931">
    <property type="entry name" value="FAAL"/>
    <property type="match status" value="1"/>
</dbReference>
<keyword evidence="6" id="KW-1185">Reference proteome</keyword>
<evidence type="ECO:0000313" key="6">
    <source>
        <dbReference type="Proteomes" id="UP000707352"/>
    </source>
</evidence>
<dbReference type="SUPFAM" id="SSF69593">
    <property type="entry name" value="Glycerol-3-phosphate (1)-acyltransferase"/>
    <property type="match status" value="1"/>
</dbReference>
<keyword evidence="3" id="KW-0472">Membrane</keyword>
<accession>A0ABX0VH21</accession>
<reference evidence="5 6" key="1">
    <citation type="submission" date="2020-03" db="EMBL/GenBank/DDBJ databases">
        <title>The genome sequence of Microvirga sp. c23x22.</title>
        <authorList>
            <person name="Zhang X."/>
        </authorList>
    </citation>
    <scope>NUCLEOTIDE SEQUENCE [LARGE SCALE GENOMIC DNA]</scope>
    <source>
        <strain evidence="6">c23x22</strain>
    </source>
</reference>
<dbReference type="Proteomes" id="UP000707352">
    <property type="component" value="Unassembled WGS sequence"/>
</dbReference>
<dbReference type="Gene3D" id="1.10.1200.10">
    <property type="entry name" value="ACP-like"/>
    <property type="match status" value="1"/>
</dbReference>
<evidence type="ECO:0000259" key="4">
    <source>
        <dbReference type="PROSITE" id="PS50075"/>
    </source>
</evidence>
<dbReference type="InterPro" id="IPR002123">
    <property type="entry name" value="Plipid/glycerol_acylTrfase"/>
</dbReference>
<dbReference type="InterPro" id="IPR036736">
    <property type="entry name" value="ACP-like_sf"/>
</dbReference>
<protein>
    <submittedName>
        <fullName evidence="5">AMP-binding protein</fullName>
    </submittedName>
</protein>
<dbReference type="InterPro" id="IPR040097">
    <property type="entry name" value="FAAL/FAAC"/>
</dbReference>
<dbReference type="InterPro" id="IPR000873">
    <property type="entry name" value="AMP-dep_synth/lig_dom"/>
</dbReference>
<dbReference type="Gene3D" id="3.30.300.30">
    <property type="match status" value="1"/>
</dbReference>
<keyword evidence="2" id="KW-0436">Ligase</keyword>
<dbReference type="PROSITE" id="PS50075">
    <property type="entry name" value="CARRIER"/>
    <property type="match status" value="1"/>
</dbReference>
<keyword evidence="3" id="KW-1133">Transmembrane helix</keyword>
<name>A0ABX0VH21_9HYPH</name>
<dbReference type="EMBL" id="JAATJS010000004">
    <property type="protein sequence ID" value="NIX77517.1"/>
    <property type="molecule type" value="Genomic_DNA"/>
</dbReference>
<evidence type="ECO:0000256" key="3">
    <source>
        <dbReference type="SAM" id="Phobius"/>
    </source>
</evidence>
<evidence type="ECO:0000313" key="5">
    <source>
        <dbReference type="EMBL" id="NIX77517.1"/>
    </source>
</evidence>
<dbReference type="SUPFAM" id="SSF47336">
    <property type="entry name" value="ACP-like"/>
    <property type="match status" value="1"/>
</dbReference>
<gene>
    <name evidence="5" type="ORF">HB375_12990</name>
</gene>
<dbReference type="PANTHER" id="PTHR22754">
    <property type="entry name" value="DISCO-INTERACTING PROTEIN 2 DIP2 -RELATED"/>
    <property type="match status" value="1"/>
</dbReference>
<dbReference type="InterPro" id="IPR009081">
    <property type="entry name" value="PP-bd_ACP"/>
</dbReference>
<organism evidence="5 6">
    <name type="scientific">Microvirga terricola</name>
    <dbReference type="NCBI Taxonomy" id="2719797"/>
    <lineage>
        <taxon>Bacteria</taxon>
        <taxon>Pseudomonadati</taxon>
        <taxon>Pseudomonadota</taxon>
        <taxon>Alphaproteobacteria</taxon>
        <taxon>Hyphomicrobiales</taxon>
        <taxon>Methylobacteriaceae</taxon>
        <taxon>Microvirga</taxon>
    </lineage>
</organism>
<feature type="transmembrane region" description="Helical" evidence="3">
    <location>
        <begin position="739"/>
        <end position="759"/>
    </location>
</feature>
<comment type="caution">
    <text evidence="5">The sequence shown here is derived from an EMBL/GenBank/DDBJ whole genome shotgun (WGS) entry which is preliminary data.</text>
</comment>
<evidence type="ECO:0000256" key="2">
    <source>
        <dbReference type="ARBA" id="ARBA00022598"/>
    </source>
</evidence>
<proteinExistence type="inferred from homology"/>
<keyword evidence="3" id="KW-0812">Transmembrane</keyword>
<dbReference type="InterPro" id="IPR020845">
    <property type="entry name" value="AMP-binding_CS"/>
</dbReference>
<dbReference type="Pfam" id="PF00550">
    <property type="entry name" value="PP-binding"/>
    <property type="match status" value="1"/>
</dbReference>